<dbReference type="SFLD" id="SFLDG01135">
    <property type="entry name" value="C1.5.6:_HAD__Beta-PGM__Phospha"/>
    <property type="match status" value="1"/>
</dbReference>
<dbReference type="EC" id="3.1.3.18" evidence="4"/>
<dbReference type="PRINTS" id="PR00413">
    <property type="entry name" value="HADHALOGNASE"/>
</dbReference>
<protein>
    <recommendedName>
        <fullName evidence="4">phosphoglycolate phosphatase</fullName>
        <ecNumber evidence="4">3.1.3.18</ecNumber>
    </recommendedName>
</protein>
<evidence type="ECO:0000256" key="1">
    <source>
        <dbReference type="ARBA" id="ARBA00000830"/>
    </source>
</evidence>
<dbReference type="Proteomes" id="UP001629953">
    <property type="component" value="Unassembled WGS sequence"/>
</dbReference>
<dbReference type="InterPro" id="IPR050155">
    <property type="entry name" value="HAD-like_hydrolase_sf"/>
</dbReference>
<comment type="catalytic activity">
    <reaction evidence="1">
        <text>2-phosphoglycolate + H2O = glycolate + phosphate</text>
        <dbReference type="Rhea" id="RHEA:14369"/>
        <dbReference type="ChEBI" id="CHEBI:15377"/>
        <dbReference type="ChEBI" id="CHEBI:29805"/>
        <dbReference type="ChEBI" id="CHEBI:43474"/>
        <dbReference type="ChEBI" id="CHEBI:58033"/>
        <dbReference type="EC" id="3.1.3.18"/>
    </reaction>
</comment>
<proteinExistence type="inferred from homology"/>
<organism evidence="5 6">
    <name type="scientific">Celerinatantimonas yamalensis</name>
    <dbReference type="NCBI Taxonomy" id="559956"/>
    <lineage>
        <taxon>Bacteria</taxon>
        <taxon>Pseudomonadati</taxon>
        <taxon>Pseudomonadota</taxon>
        <taxon>Gammaproteobacteria</taxon>
        <taxon>Celerinatantimonadaceae</taxon>
        <taxon>Celerinatantimonas</taxon>
    </lineage>
</organism>
<name>A0ABW9G891_9GAMM</name>
<evidence type="ECO:0000256" key="3">
    <source>
        <dbReference type="ARBA" id="ARBA00006171"/>
    </source>
</evidence>
<evidence type="ECO:0000313" key="6">
    <source>
        <dbReference type="Proteomes" id="UP001629953"/>
    </source>
</evidence>
<dbReference type="NCBIfam" id="TIGR01509">
    <property type="entry name" value="HAD-SF-IA-v3"/>
    <property type="match status" value="1"/>
</dbReference>
<accession>A0ABW9G891</accession>
<dbReference type="CDD" id="cd07505">
    <property type="entry name" value="HAD_BPGM-like"/>
    <property type="match status" value="1"/>
</dbReference>
<reference evidence="5 6" key="1">
    <citation type="journal article" date="2013" name="Int. J. Syst. Evol. Microbiol.">
        <title>Celerinatantimonas yamalensis sp. nov., a cold-adapted diazotrophic bacterium from a cold permafrost brine.</title>
        <authorList>
            <person name="Shcherbakova V."/>
            <person name="Chuvilskaya N."/>
            <person name="Rivkina E."/>
            <person name="Demidov N."/>
            <person name="Uchaeva V."/>
            <person name="Suetin S."/>
            <person name="Suzina N."/>
            <person name="Gilichinsky D."/>
        </authorList>
    </citation>
    <scope>NUCLEOTIDE SEQUENCE [LARGE SCALE GENOMIC DNA]</scope>
    <source>
        <strain evidence="5 6">C7</strain>
    </source>
</reference>
<dbReference type="Pfam" id="PF13419">
    <property type="entry name" value="HAD_2"/>
    <property type="match status" value="1"/>
</dbReference>
<comment type="pathway">
    <text evidence="2">Organic acid metabolism; glycolate biosynthesis; glycolate from 2-phosphoglycolate: step 1/1.</text>
</comment>
<dbReference type="InterPro" id="IPR036412">
    <property type="entry name" value="HAD-like_sf"/>
</dbReference>
<dbReference type="SFLD" id="SFLDG01129">
    <property type="entry name" value="C1.5:_HAD__Beta-PGM__Phosphata"/>
    <property type="match status" value="1"/>
</dbReference>
<dbReference type="InterPro" id="IPR023214">
    <property type="entry name" value="HAD_sf"/>
</dbReference>
<evidence type="ECO:0000256" key="2">
    <source>
        <dbReference type="ARBA" id="ARBA00004818"/>
    </source>
</evidence>
<dbReference type="SFLD" id="SFLDS00003">
    <property type="entry name" value="Haloacid_Dehalogenase"/>
    <property type="match status" value="1"/>
</dbReference>
<dbReference type="PANTHER" id="PTHR43434">
    <property type="entry name" value="PHOSPHOGLYCOLATE PHOSPHATASE"/>
    <property type="match status" value="1"/>
</dbReference>
<evidence type="ECO:0000256" key="4">
    <source>
        <dbReference type="ARBA" id="ARBA00013078"/>
    </source>
</evidence>
<keyword evidence="6" id="KW-1185">Reference proteome</keyword>
<dbReference type="Gene3D" id="3.40.50.1000">
    <property type="entry name" value="HAD superfamily/HAD-like"/>
    <property type="match status" value="1"/>
</dbReference>
<gene>
    <name evidence="5" type="ORF">ABUE30_11145</name>
</gene>
<dbReference type="PANTHER" id="PTHR43434:SF1">
    <property type="entry name" value="PHOSPHOGLYCOLATE PHOSPHATASE"/>
    <property type="match status" value="1"/>
</dbReference>
<evidence type="ECO:0000313" key="5">
    <source>
        <dbReference type="EMBL" id="MFM2485609.1"/>
    </source>
</evidence>
<dbReference type="Gene3D" id="1.10.150.240">
    <property type="entry name" value="Putative phosphatase, domain 2"/>
    <property type="match status" value="1"/>
</dbReference>
<comment type="similarity">
    <text evidence="3">Belongs to the HAD-like hydrolase superfamily. CbbY/CbbZ/Gph/YieH family.</text>
</comment>
<dbReference type="InterPro" id="IPR041492">
    <property type="entry name" value="HAD_2"/>
</dbReference>
<dbReference type="InterPro" id="IPR023198">
    <property type="entry name" value="PGP-like_dom2"/>
</dbReference>
<sequence length="216" mass="23864">MNICAVLFDMDGVMIDTHRCAYSVLSESAAEHGVQISADEIMTLGSLSGMQFWTFIKEKYSLKDSVEELVSGYDVQKEMSFYDLIGLMPNLVSVLKLLRNEGYFLGMVTSAKPIRANRILEMIGPDFAFDVVITADDVSDHKPSPKCYVEAVSRLGISPKEALVVEDSSNGAIAAQKAGCEVVGFKGSMWEHDSFKADYYIENHEELLESVLAPNK</sequence>
<comment type="caution">
    <text evidence="5">The sequence shown here is derived from an EMBL/GenBank/DDBJ whole genome shotgun (WGS) entry which is preliminary data.</text>
</comment>
<dbReference type="EMBL" id="JBEQCT010000004">
    <property type="protein sequence ID" value="MFM2485609.1"/>
    <property type="molecule type" value="Genomic_DNA"/>
</dbReference>
<dbReference type="RefSeq" id="WP_408623846.1">
    <property type="nucleotide sequence ID" value="NZ_JBEQCT010000004.1"/>
</dbReference>
<dbReference type="InterPro" id="IPR006439">
    <property type="entry name" value="HAD-SF_hydro_IA"/>
</dbReference>
<dbReference type="SUPFAM" id="SSF56784">
    <property type="entry name" value="HAD-like"/>
    <property type="match status" value="1"/>
</dbReference>